<keyword evidence="3 15" id="KW-0547">Nucleotide-binding</keyword>
<accession>A0AAW9JXN6</accession>
<dbReference type="InterPro" id="IPR045562">
    <property type="entry name" value="RecG_dom3_C"/>
</dbReference>
<dbReference type="GO" id="GO:0005524">
    <property type="term" value="F:ATP binding"/>
    <property type="evidence" value="ECO:0007669"/>
    <property type="project" value="UniProtKB-KW"/>
</dbReference>
<evidence type="ECO:0000313" key="18">
    <source>
        <dbReference type="EMBL" id="MDZ5760383.1"/>
    </source>
</evidence>
<dbReference type="Pfam" id="PF19833">
    <property type="entry name" value="RecG_dom3_C"/>
    <property type="match status" value="1"/>
</dbReference>
<dbReference type="InterPro" id="IPR033454">
    <property type="entry name" value="RecG_wedge"/>
</dbReference>
<dbReference type="GO" id="GO:0003677">
    <property type="term" value="F:DNA binding"/>
    <property type="evidence" value="ECO:0007669"/>
    <property type="project" value="UniProtKB-KW"/>
</dbReference>
<dbReference type="PANTHER" id="PTHR47964">
    <property type="entry name" value="ATP-DEPENDENT DNA HELICASE HOMOLOG RECG, CHLOROPLASTIC"/>
    <property type="match status" value="1"/>
</dbReference>
<evidence type="ECO:0000256" key="5">
    <source>
        <dbReference type="ARBA" id="ARBA00022801"/>
    </source>
</evidence>
<dbReference type="InterPro" id="IPR011545">
    <property type="entry name" value="DEAD/DEAH_box_helicase_dom"/>
</dbReference>
<dbReference type="Pfam" id="PF17191">
    <property type="entry name" value="RecG_wedge"/>
    <property type="match status" value="1"/>
</dbReference>
<evidence type="ECO:0000313" key="19">
    <source>
        <dbReference type="Proteomes" id="UP001290462"/>
    </source>
</evidence>
<reference evidence="18" key="1">
    <citation type="submission" date="2023-08" db="EMBL/GenBank/DDBJ databases">
        <title>Genomic characterization of piscicolin 126 produced by Carnobacterium maltaromaticum CM22 strain isolated from salmon (Salmo salar).</title>
        <authorList>
            <person name="Gonzalez-Gragera E."/>
            <person name="Garcia-Lopez J.D."/>
            <person name="Teso-Perez C."/>
            <person name="Gimenez-Hernandez I."/>
            <person name="Peralta-Sanchez J.M."/>
            <person name="Valdivia E."/>
            <person name="Montalban-Lopez M."/>
            <person name="Martin-Platero A.M."/>
            <person name="Banos A."/>
            <person name="Martinez-Bueno M."/>
        </authorList>
    </citation>
    <scope>NUCLEOTIDE SEQUENCE</scope>
    <source>
        <strain evidence="18">CM22</strain>
    </source>
</reference>
<dbReference type="EMBL" id="JAVBVO010000005">
    <property type="protein sequence ID" value="MDZ5760383.1"/>
    <property type="molecule type" value="Genomic_DNA"/>
</dbReference>
<dbReference type="AlphaFoldDB" id="A0AAW9JXN6"/>
<evidence type="ECO:0000256" key="10">
    <source>
        <dbReference type="ARBA" id="ARBA00023204"/>
    </source>
</evidence>
<keyword evidence="7 15" id="KW-0067">ATP-binding</keyword>
<feature type="domain" description="Helicase ATP-binding" evidence="16">
    <location>
        <begin position="272"/>
        <end position="433"/>
    </location>
</feature>
<organism evidence="18 19">
    <name type="scientific">Carnobacterium maltaromaticum</name>
    <name type="common">Carnobacterium piscicola</name>
    <dbReference type="NCBI Taxonomy" id="2751"/>
    <lineage>
        <taxon>Bacteria</taxon>
        <taxon>Bacillati</taxon>
        <taxon>Bacillota</taxon>
        <taxon>Bacilli</taxon>
        <taxon>Lactobacillales</taxon>
        <taxon>Carnobacteriaceae</taxon>
        <taxon>Carnobacterium</taxon>
    </lineage>
</organism>
<protein>
    <recommendedName>
        <fullName evidence="2 15">ATP-dependent DNA helicase RecG</fullName>
        <ecNumber evidence="13 15">5.6.2.4</ecNumber>
    </recommendedName>
</protein>
<evidence type="ECO:0000256" key="12">
    <source>
        <dbReference type="ARBA" id="ARBA00034617"/>
    </source>
</evidence>
<comment type="similarity">
    <text evidence="1 15">Belongs to the helicase family. RecG subfamily.</text>
</comment>
<gene>
    <name evidence="18" type="primary">recG</name>
    <name evidence="18" type="ORF">RAK27_17220</name>
</gene>
<dbReference type="GO" id="GO:0006281">
    <property type="term" value="P:DNA repair"/>
    <property type="evidence" value="ECO:0007669"/>
    <property type="project" value="UniProtKB-UniRule"/>
</dbReference>
<dbReference type="InterPro" id="IPR004609">
    <property type="entry name" value="ATP-dep_DNA_helicase_RecG"/>
</dbReference>
<dbReference type="GO" id="GO:0043138">
    <property type="term" value="F:3'-5' DNA helicase activity"/>
    <property type="evidence" value="ECO:0007669"/>
    <property type="project" value="UniProtKB-EC"/>
</dbReference>
<comment type="function">
    <text evidence="15">Plays a critical role in recombination and DNA repair. Helps process Holliday junction intermediates to mature products by catalyzing branch migration. Has replication fork regression activity, unwinds stalled or blocked replication forks to make a HJ that can be resolved. Has a DNA unwinding activity characteristic of a DNA helicase with 3'-5' polarity.</text>
</comment>
<dbReference type="CDD" id="cd18811">
    <property type="entry name" value="SF2_C_RecG"/>
    <property type="match status" value="1"/>
</dbReference>
<dbReference type="NCBIfam" id="NF008165">
    <property type="entry name" value="PRK10917.1-3"/>
    <property type="match status" value="1"/>
</dbReference>
<feature type="domain" description="Helicase C-terminal" evidence="17">
    <location>
        <begin position="452"/>
        <end position="613"/>
    </location>
</feature>
<dbReference type="SUPFAM" id="SSF50249">
    <property type="entry name" value="Nucleic acid-binding proteins"/>
    <property type="match status" value="1"/>
</dbReference>
<evidence type="ECO:0000256" key="11">
    <source>
        <dbReference type="ARBA" id="ARBA00023235"/>
    </source>
</evidence>
<dbReference type="GO" id="GO:0016787">
    <property type="term" value="F:hydrolase activity"/>
    <property type="evidence" value="ECO:0007669"/>
    <property type="project" value="UniProtKB-KW"/>
</dbReference>
<dbReference type="GO" id="GO:0006310">
    <property type="term" value="P:DNA recombination"/>
    <property type="evidence" value="ECO:0007669"/>
    <property type="project" value="UniProtKB-UniRule"/>
</dbReference>
<dbReference type="InterPro" id="IPR027417">
    <property type="entry name" value="P-loop_NTPase"/>
</dbReference>
<dbReference type="Pfam" id="PF00270">
    <property type="entry name" value="DEAD"/>
    <property type="match status" value="1"/>
</dbReference>
<keyword evidence="10 15" id="KW-0234">DNA repair</keyword>
<evidence type="ECO:0000259" key="17">
    <source>
        <dbReference type="PROSITE" id="PS51194"/>
    </source>
</evidence>
<dbReference type="PROSITE" id="PS51194">
    <property type="entry name" value="HELICASE_CTER"/>
    <property type="match status" value="1"/>
</dbReference>
<dbReference type="CDD" id="cd04488">
    <property type="entry name" value="RecG_wedge_OBF"/>
    <property type="match status" value="1"/>
</dbReference>
<proteinExistence type="inferred from homology"/>
<evidence type="ECO:0000256" key="3">
    <source>
        <dbReference type="ARBA" id="ARBA00022741"/>
    </source>
</evidence>
<keyword evidence="9 15" id="KW-0233">DNA recombination</keyword>
<dbReference type="PROSITE" id="PS51192">
    <property type="entry name" value="HELICASE_ATP_BIND_1"/>
    <property type="match status" value="1"/>
</dbReference>
<keyword evidence="11" id="KW-0413">Isomerase</keyword>
<dbReference type="InterPro" id="IPR014001">
    <property type="entry name" value="Helicase_ATP-bd"/>
</dbReference>
<evidence type="ECO:0000256" key="14">
    <source>
        <dbReference type="ARBA" id="ARBA00048988"/>
    </source>
</evidence>
<sequence length="683" mass="76822">MGKSIYDPIELLPQVGPKRLEALHQLGIYTILDILSHYPFRYEDIQVKDLTEIEDQEKVTLKGDVVSEAVLTRFGPKKNRLVFRLVIDHAVIAVSFFNQPYLKSKIVAGEELAVFGKWDGKRKSLTGIKILGIATEQEASNFESIYNGNKGIKQKTIFQLVEQAYERYQDVIPEIIPNYLREKYRLISHREAIYAMHFPTAEEQTIQARREVVFEEFLVFQMKMQVLRKQEKASGRGTAILYEVADLRRFIQSLPFELTKAQKRVVNEICSDLRQSLHMHRLLQGDVGSGKTIVAAIALFATVNAGFQGALMVPTGILAEQHMESLDQLFDPLEVKVALLTGATKTKERREILEQLASGELDVIIGTHALIQEDVHFAKLGLVITDEQHRFGVNQRKILREKGTHPDVLFMTATPIPRTLAITAYGEMDVSIIDELPAGRIPIETTWTRPKNFEHTLSFIETQLHKGSQAYVICPLIEESESLDVKNATDIYEKLCLYYGPKNFTVGLLHGKMKAAEKDAIMESFKNNEIQVLVSTTVIEVGVNVPNATTMVIYDADRFGLSQLHQLRGRVGRGSKESYCILVANPKNDTGIERMKIMTETTDGFVLSEKDLELRGPGDLFGNKQSGLPDFKVGDIVGDFGALEAARKEAAALINQTDFFDNPNYAALRREVGLENMSALDFD</sequence>
<evidence type="ECO:0000256" key="9">
    <source>
        <dbReference type="ARBA" id="ARBA00023172"/>
    </source>
</evidence>
<evidence type="ECO:0000256" key="13">
    <source>
        <dbReference type="ARBA" id="ARBA00034808"/>
    </source>
</evidence>
<dbReference type="NCBIfam" id="NF008168">
    <property type="entry name" value="PRK10917.2-2"/>
    <property type="match status" value="1"/>
</dbReference>
<dbReference type="SMART" id="SM00487">
    <property type="entry name" value="DEXDc"/>
    <property type="match status" value="1"/>
</dbReference>
<evidence type="ECO:0000256" key="4">
    <source>
        <dbReference type="ARBA" id="ARBA00022763"/>
    </source>
</evidence>
<dbReference type="RefSeq" id="WP_010049599.1">
    <property type="nucleotide sequence ID" value="NZ_CBCPHT010000002.1"/>
</dbReference>
<dbReference type="InterPro" id="IPR047112">
    <property type="entry name" value="RecG/Mfd"/>
</dbReference>
<dbReference type="PANTHER" id="PTHR47964:SF1">
    <property type="entry name" value="ATP-DEPENDENT DNA HELICASE HOMOLOG RECG, CHLOROPLASTIC"/>
    <property type="match status" value="1"/>
</dbReference>
<dbReference type="Pfam" id="PF00271">
    <property type="entry name" value="Helicase_C"/>
    <property type="match status" value="1"/>
</dbReference>
<evidence type="ECO:0000256" key="15">
    <source>
        <dbReference type="RuleBase" id="RU363016"/>
    </source>
</evidence>
<keyword evidence="6 15" id="KW-0347">Helicase</keyword>
<evidence type="ECO:0000259" key="16">
    <source>
        <dbReference type="PROSITE" id="PS51192"/>
    </source>
</evidence>
<keyword evidence="4 15" id="KW-0227">DNA damage</keyword>
<dbReference type="SMART" id="SM00490">
    <property type="entry name" value="HELICc"/>
    <property type="match status" value="1"/>
</dbReference>
<dbReference type="NCBIfam" id="TIGR00643">
    <property type="entry name" value="recG"/>
    <property type="match status" value="1"/>
</dbReference>
<comment type="caution">
    <text evidence="18">The sequence shown here is derived from an EMBL/GenBank/DDBJ whole genome shotgun (WGS) entry which is preliminary data.</text>
</comment>
<evidence type="ECO:0000256" key="8">
    <source>
        <dbReference type="ARBA" id="ARBA00023125"/>
    </source>
</evidence>
<comment type="catalytic activity">
    <reaction evidence="12 15">
        <text>Couples ATP hydrolysis with the unwinding of duplex DNA by translocating in the 3'-5' direction.</text>
        <dbReference type="EC" id="5.6.2.4"/>
    </reaction>
</comment>
<name>A0AAW9JXN6_CARML</name>
<evidence type="ECO:0000256" key="6">
    <source>
        <dbReference type="ARBA" id="ARBA00022806"/>
    </source>
</evidence>
<dbReference type="EC" id="5.6.2.4" evidence="13 15"/>
<keyword evidence="8" id="KW-0238">DNA-binding</keyword>
<keyword evidence="5 15" id="KW-0378">Hydrolase</keyword>
<dbReference type="Gene3D" id="3.40.50.300">
    <property type="entry name" value="P-loop containing nucleotide triphosphate hydrolases"/>
    <property type="match status" value="2"/>
</dbReference>
<dbReference type="CDD" id="cd17992">
    <property type="entry name" value="DEXHc_RecG"/>
    <property type="match status" value="1"/>
</dbReference>
<evidence type="ECO:0000256" key="7">
    <source>
        <dbReference type="ARBA" id="ARBA00022840"/>
    </source>
</evidence>
<evidence type="ECO:0000256" key="1">
    <source>
        <dbReference type="ARBA" id="ARBA00007504"/>
    </source>
</evidence>
<evidence type="ECO:0000256" key="2">
    <source>
        <dbReference type="ARBA" id="ARBA00017846"/>
    </source>
</evidence>
<dbReference type="InterPro" id="IPR001650">
    <property type="entry name" value="Helicase_C-like"/>
</dbReference>
<dbReference type="Proteomes" id="UP001290462">
    <property type="component" value="Unassembled WGS sequence"/>
</dbReference>
<dbReference type="InterPro" id="IPR012340">
    <property type="entry name" value="NA-bd_OB-fold"/>
</dbReference>
<dbReference type="SUPFAM" id="SSF52540">
    <property type="entry name" value="P-loop containing nucleoside triphosphate hydrolases"/>
    <property type="match status" value="2"/>
</dbReference>
<dbReference type="Gene3D" id="2.40.50.140">
    <property type="entry name" value="Nucleic acid-binding proteins"/>
    <property type="match status" value="1"/>
</dbReference>
<comment type="catalytic activity">
    <reaction evidence="14 15">
        <text>ATP + H2O = ADP + phosphate + H(+)</text>
        <dbReference type="Rhea" id="RHEA:13065"/>
        <dbReference type="ChEBI" id="CHEBI:15377"/>
        <dbReference type="ChEBI" id="CHEBI:15378"/>
        <dbReference type="ChEBI" id="CHEBI:30616"/>
        <dbReference type="ChEBI" id="CHEBI:43474"/>
        <dbReference type="ChEBI" id="CHEBI:456216"/>
        <dbReference type="EC" id="5.6.2.4"/>
    </reaction>
</comment>